<dbReference type="GO" id="GO:0019843">
    <property type="term" value="F:rRNA binding"/>
    <property type="evidence" value="ECO:0007669"/>
    <property type="project" value="InterPro"/>
</dbReference>
<dbReference type="InterPro" id="IPR000702">
    <property type="entry name" value="Ribosomal_uL6-like"/>
</dbReference>
<dbReference type="AlphaFoldDB" id="A0AAP0RWX3"/>
<keyword evidence="3" id="KW-0687">Ribonucleoprotein</keyword>
<dbReference type="GO" id="GO:0002181">
    <property type="term" value="P:cytoplasmic translation"/>
    <property type="evidence" value="ECO:0007669"/>
    <property type="project" value="TreeGrafter"/>
</dbReference>
<dbReference type="Gene3D" id="3.90.930.12">
    <property type="entry name" value="Ribosomal protein L6, alpha-beta domain"/>
    <property type="match status" value="1"/>
</dbReference>
<evidence type="ECO:0000313" key="4">
    <source>
        <dbReference type="EMBL" id="KAK9283351.1"/>
    </source>
</evidence>
<dbReference type="InterPro" id="IPR036789">
    <property type="entry name" value="Ribosomal_uL6-like_a/b-dom_sf"/>
</dbReference>
<evidence type="ECO:0000256" key="3">
    <source>
        <dbReference type="ARBA" id="ARBA00023274"/>
    </source>
</evidence>
<dbReference type="GO" id="GO:0003735">
    <property type="term" value="F:structural constituent of ribosome"/>
    <property type="evidence" value="ECO:0007669"/>
    <property type="project" value="InterPro"/>
</dbReference>
<gene>
    <name evidence="4" type="ORF">L1049_011593</name>
</gene>
<keyword evidence="5" id="KW-1185">Reference proteome</keyword>
<dbReference type="Proteomes" id="UP001415857">
    <property type="component" value="Unassembled WGS sequence"/>
</dbReference>
<accession>A0AAP0RWX3</accession>
<comment type="similarity">
    <text evidence="1">Belongs to the universal ribosomal protein uL6 family.</text>
</comment>
<comment type="caution">
    <text evidence="4">The sequence shown here is derived from an EMBL/GenBank/DDBJ whole genome shotgun (WGS) entry which is preliminary data.</text>
</comment>
<name>A0AAP0RWX3_LIQFO</name>
<keyword evidence="2" id="KW-0689">Ribosomal protein</keyword>
<dbReference type="PANTHER" id="PTHR11655">
    <property type="entry name" value="60S/50S RIBOSOMAL PROTEIN L6/L9"/>
    <property type="match status" value="1"/>
</dbReference>
<evidence type="ECO:0000313" key="5">
    <source>
        <dbReference type="Proteomes" id="UP001415857"/>
    </source>
</evidence>
<protein>
    <recommendedName>
        <fullName evidence="6">Ribosomal protein L9</fullName>
    </recommendedName>
</protein>
<evidence type="ECO:0000256" key="2">
    <source>
        <dbReference type="ARBA" id="ARBA00022980"/>
    </source>
</evidence>
<dbReference type="EMBL" id="JBBPBK010000006">
    <property type="protein sequence ID" value="KAK9283351.1"/>
    <property type="molecule type" value="Genomic_DNA"/>
</dbReference>
<proteinExistence type="inferred from homology"/>
<evidence type="ECO:0008006" key="6">
    <source>
        <dbReference type="Google" id="ProtNLM"/>
    </source>
</evidence>
<dbReference type="GO" id="GO:0022625">
    <property type="term" value="C:cytosolic large ribosomal subunit"/>
    <property type="evidence" value="ECO:0007669"/>
    <property type="project" value="TreeGrafter"/>
</dbReference>
<organism evidence="4 5">
    <name type="scientific">Liquidambar formosana</name>
    <name type="common">Formosan gum</name>
    <dbReference type="NCBI Taxonomy" id="63359"/>
    <lineage>
        <taxon>Eukaryota</taxon>
        <taxon>Viridiplantae</taxon>
        <taxon>Streptophyta</taxon>
        <taxon>Embryophyta</taxon>
        <taxon>Tracheophyta</taxon>
        <taxon>Spermatophyta</taxon>
        <taxon>Magnoliopsida</taxon>
        <taxon>eudicotyledons</taxon>
        <taxon>Gunneridae</taxon>
        <taxon>Pentapetalae</taxon>
        <taxon>Saxifragales</taxon>
        <taxon>Altingiaceae</taxon>
        <taxon>Liquidambar</taxon>
    </lineage>
</organism>
<sequence length="95" mass="10755">MEKIVNNGKKIKPGHGYIKVNEEFDIIFRRTTTAVRTALSHIENLITNVTKGHCYKNCFIYAHFPINVFVTNANKAIKICNFLGKGKASNRRTTA</sequence>
<reference evidence="4 5" key="1">
    <citation type="journal article" date="2024" name="Plant J.">
        <title>Genome sequences and population genomics reveal climatic adaptation and genomic divergence between two closely related sweetgum species.</title>
        <authorList>
            <person name="Xu W.Q."/>
            <person name="Ren C.Q."/>
            <person name="Zhang X.Y."/>
            <person name="Comes H.P."/>
            <person name="Liu X.H."/>
            <person name="Li Y.G."/>
            <person name="Kettle C.J."/>
            <person name="Jalonen R."/>
            <person name="Gaisberger H."/>
            <person name="Ma Y.Z."/>
            <person name="Qiu Y.X."/>
        </authorList>
    </citation>
    <scope>NUCLEOTIDE SEQUENCE [LARGE SCALE GENOMIC DNA]</scope>
    <source>
        <strain evidence="4">Hangzhou</strain>
    </source>
</reference>
<evidence type="ECO:0000256" key="1">
    <source>
        <dbReference type="ARBA" id="ARBA00009356"/>
    </source>
</evidence>
<dbReference type="PANTHER" id="PTHR11655:SF16">
    <property type="entry name" value="60S RIBOSOMAL PROTEIN L9"/>
    <property type="match status" value="1"/>
</dbReference>